<evidence type="ECO:0000256" key="1">
    <source>
        <dbReference type="SAM" id="MobiDB-lite"/>
    </source>
</evidence>
<comment type="caution">
    <text evidence="2">The sequence shown here is derived from an EMBL/GenBank/DDBJ whole genome shotgun (WGS) entry which is preliminary data.</text>
</comment>
<name>A0AAW1QEP8_9CHLO</name>
<proteinExistence type="predicted"/>
<dbReference type="InterPro" id="IPR039875">
    <property type="entry name" value="LENG1-like"/>
</dbReference>
<feature type="compositionally biased region" description="Basic and acidic residues" evidence="1">
    <location>
        <begin position="228"/>
        <end position="239"/>
    </location>
</feature>
<accession>A0AAW1QEP8</accession>
<feature type="compositionally biased region" description="Gly residues" evidence="1">
    <location>
        <begin position="168"/>
        <end position="177"/>
    </location>
</feature>
<feature type="region of interest" description="Disordered" evidence="1">
    <location>
        <begin position="259"/>
        <end position="284"/>
    </location>
</feature>
<evidence type="ECO:0000313" key="3">
    <source>
        <dbReference type="Proteomes" id="UP001489004"/>
    </source>
</evidence>
<feature type="compositionally biased region" description="Polar residues" evidence="1">
    <location>
        <begin position="66"/>
        <end position="78"/>
    </location>
</feature>
<sequence>MGGHGGLNILPQKSWNVYGRENRLKVARDEAKYEEEERVKREKHTEAERAYRHKLLLQRARGTDQAVDTSSDALPSTSAVVEAAEPAPPAKPQHINFFEEQEARDMHPDVKEEKKAERRRRGDPDTQTSDARFDERFKLGFGLYEPANQPWYSKSGSTLPTEADRGQDGNGEPGGLGLPAAAEPPLPLQAPKMYDKQAHKKSRHKEKKRKKDKLEADGKVHKQSGKKSLAELRGERQQREAAEALRQRNVLLGKAADTLNDGVNKGTKRYHSAFGFAPDRRRRA</sequence>
<feature type="region of interest" description="Disordered" evidence="1">
    <location>
        <begin position="146"/>
        <end position="239"/>
    </location>
</feature>
<feature type="compositionally biased region" description="Basic residues" evidence="1">
    <location>
        <begin position="198"/>
        <end position="211"/>
    </location>
</feature>
<dbReference type="PANTHER" id="PTHR22093:SF0">
    <property type="entry name" value="LEUKOCYTE RECEPTOR CLUSTER MEMBER 1"/>
    <property type="match status" value="1"/>
</dbReference>
<evidence type="ECO:0008006" key="4">
    <source>
        <dbReference type="Google" id="ProtNLM"/>
    </source>
</evidence>
<dbReference type="AlphaFoldDB" id="A0AAW1QEP8"/>
<organism evidence="2 3">
    <name type="scientific">[Myrmecia] bisecta</name>
    <dbReference type="NCBI Taxonomy" id="41462"/>
    <lineage>
        <taxon>Eukaryota</taxon>
        <taxon>Viridiplantae</taxon>
        <taxon>Chlorophyta</taxon>
        <taxon>core chlorophytes</taxon>
        <taxon>Trebouxiophyceae</taxon>
        <taxon>Trebouxiales</taxon>
        <taxon>Trebouxiaceae</taxon>
        <taxon>Myrmecia</taxon>
    </lineage>
</organism>
<gene>
    <name evidence="2" type="ORF">WJX72_001330</name>
</gene>
<keyword evidence="3" id="KW-1185">Reference proteome</keyword>
<evidence type="ECO:0000313" key="2">
    <source>
        <dbReference type="EMBL" id="KAK9819696.1"/>
    </source>
</evidence>
<feature type="compositionally biased region" description="Basic and acidic residues" evidence="1">
    <location>
        <begin position="101"/>
        <end position="124"/>
    </location>
</feature>
<feature type="region of interest" description="Disordered" evidence="1">
    <location>
        <begin position="60"/>
        <end position="134"/>
    </location>
</feature>
<dbReference type="PANTHER" id="PTHR22093">
    <property type="entry name" value="LEUKOCYTE RECEPTOR CLUSTER LRC MEMBER 1"/>
    <property type="match status" value="1"/>
</dbReference>
<protein>
    <recommendedName>
        <fullName evidence="4">CBF1-interacting co-repressor CIR N-terminal domain-containing protein</fullName>
    </recommendedName>
</protein>
<feature type="compositionally biased region" description="Polar residues" evidence="1">
    <location>
        <begin position="150"/>
        <end position="160"/>
    </location>
</feature>
<dbReference type="EMBL" id="JALJOR010000003">
    <property type="protein sequence ID" value="KAK9819696.1"/>
    <property type="molecule type" value="Genomic_DNA"/>
</dbReference>
<dbReference type="Proteomes" id="UP001489004">
    <property type="component" value="Unassembled WGS sequence"/>
</dbReference>
<reference evidence="2 3" key="1">
    <citation type="journal article" date="2024" name="Nat. Commun.">
        <title>Phylogenomics reveals the evolutionary origins of lichenization in chlorophyte algae.</title>
        <authorList>
            <person name="Puginier C."/>
            <person name="Libourel C."/>
            <person name="Otte J."/>
            <person name="Skaloud P."/>
            <person name="Haon M."/>
            <person name="Grisel S."/>
            <person name="Petersen M."/>
            <person name="Berrin J.G."/>
            <person name="Delaux P.M."/>
            <person name="Dal Grande F."/>
            <person name="Keller J."/>
        </authorList>
    </citation>
    <scope>NUCLEOTIDE SEQUENCE [LARGE SCALE GENOMIC DNA]</scope>
    <source>
        <strain evidence="2 3">SAG 2043</strain>
    </source>
</reference>